<dbReference type="InterPro" id="IPR036388">
    <property type="entry name" value="WH-like_DNA-bd_sf"/>
</dbReference>
<comment type="caution">
    <text evidence="9">The sequence shown here is derived from an EMBL/GenBank/DDBJ whole genome shotgun (WGS) entry which is preliminary data.</text>
</comment>
<dbReference type="Pfam" id="PF21982">
    <property type="entry name" value="RecX_HTH1"/>
    <property type="match status" value="1"/>
</dbReference>
<evidence type="ECO:0000313" key="9">
    <source>
        <dbReference type="EMBL" id="GAA4903194.1"/>
    </source>
</evidence>
<name>A0ABP9FHH5_9ACTN</name>
<evidence type="ECO:0000256" key="3">
    <source>
        <dbReference type="ARBA" id="ARBA00018111"/>
    </source>
</evidence>
<feature type="domain" description="RecX third three-helical" evidence="7">
    <location>
        <begin position="111"/>
        <end position="157"/>
    </location>
</feature>
<dbReference type="HAMAP" id="MF_01114">
    <property type="entry name" value="RecX"/>
    <property type="match status" value="1"/>
</dbReference>
<dbReference type="Pfam" id="PF21981">
    <property type="entry name" value="RecX_HTH3"/>
    <property type="match status" value="1"/>
</dbReference>
<dbReference type="EMBL" id="BAABLV010000036">
    <property type="protein sequence ID" value="GAA4903194.1"/>
    <property type="molecule type" value="Genomic_DNA"/>
</dbReference>
<organism evidence="9 10">
    <name type="scientific">Tessaracoccus lubricantis</name>
    <dbReference type="NCBI Taxonomy" id="545543"/>
    <lineage>
        <taxon>Bacteria</taxon>
        <taxon>Bacillati</taxon>
        <taxon>Actinomycetota</taxon>
        <taxon>Actinomycetes</taxon>
        <taxon>Propionibacteriales</taxon>
        <taxon>Propionibacteriaceae</taxon>
        <taxon>Tessaracoccus</taxon>
    </lineage>
</organism>
<dbReference type="Gene3D" id="1.10.10.10">
    <property type="entry name" value="Winged helix-like DNA-binding domain superfamily/Winged helix DNA-binding domain"/>
    <property type="match status" value="3"/>
</dbReference>
<dbReference type="RefSeq" id="WP_345582894.1">
    <property type="nucleotide sequence ID" value="NZ_BAABLV010000036.1"/>
</dbReference>
<sequence length="177" mass="19833">MTSERSAEERATQLEVARKIALDQLATRARSEQELRTVMKRRNVPADIADELIDRFREVGLIDDAAFAQALATTRSEFGLRGRSRIRQELQSKGIDREIADDVLAQLSPEDEREAALTLARRRVRSLTGLERQVARRRLAGVLARRGFSGGIVNAVLEEVLGADWDDESVEFSTGEQ</sequence>
<proteinExistence type="inferred from homology"/>
<dbReference type="PANTHER" id="PTHR33602">
    <property type="entry name" value="REGULATORY PROTEIN RECX FAMILY PROTEIN"/>
    <property type="match status" value="1"/>
</dbReference>
<dbReference type="PANTHER" id="PTHR33602:SF1">
    <property type="entry name" value="REGULATORY PROTEIN RECX FAMILY PROTEIN"/>
    <property type="match status" value="1"/>
</dbReference>
<evidence type="ECO:0000256" key="5">
    <source>
        <dbReference type="HAMAP-Rule" id="MF_01114"/>
    </source>
</evidence>
<dbReference type="Pfam" id="PF02631">
    <property type="entry name" value="RecX_HTH2"/>
    <property type="match status" value="1"/>
</dbReference>
<feature type="domain" description="RecX second three-helical" evidence="6">
    <location>
        <begin position="63"/>
        <end position="104"/>
    </location>
</feature>
<feature type="domain" description="RecX first three-helical" evidence="8">
    <location>
        <begin position="17"/>
        <end position="55"/>
    </location>
</feature>
<keyword evidence="4 5" id="KW-0963">Cytoplasm</keyword>
<dbReference type="InterPro" id="IPR053926">
    <property type="entry name" value="RecX_HTH_1st"/>
</dbReference>
<protein>
    <recommendedName>
        <fullName evidence="3 5">Regulatory protein RecX</fullName>
    </recommendedName>
</protein>
<accession>A0ABP9FHH5</accession>
<keyword evidence="10" id="KW-1185">Reference proteome</keyword>
<dbReference type="Proteomes" id="UP001501521">
    <property type="component" value="Unassembled WGS sequence"/>
</dbReference>
<comment type="similarity">
    <text evidence="2 5">Belongs to the RecX family.</text>
</comment>
<evidence type="ECO:0000259" key="8">
    <source>
        <dbReference type="Pfam" id="PF21982"/>
    </source>
</evidence>
<reference evidence="10" key="1">
    <citation type="journal article" date="2019" name="Int. J. Syst. Evol. Microbiol.">
        <title>The Global Catalogue of Microorganisms (GCM) 10K type strain sequencing project: providing services to taxonomists for standard genome sequencing and annotation.</title>
        <authorList>
            <consortium name="The Broad Institute Genomics Platform"/>
            <consortium name="The Broad Institute Genome Sequencing Center for Infectious Disease"/>
            <person name="Wu L."/>
            <person name="Ma J."/>
        </authorList>
    </citation>
    <scope>NUCLEOTIDE SEQUENCE [LARGE SCALE GENOMIC DNA]</scope>
    <source>
        <strain evidence="10">JCM 19125</strain>
    </source>
</reference>
<dbReference type="InterPro" id="IPR053925">
    <property type="entry name" value="RecX_HTH_3rd"/>
</dbReference>
<dbReference type="InterPro" id="IPR053924">
    <property type="entry name" value="RecX_HTH_2nd"/>
</dbReference>
<evidence type="ECO:0000256" key="4">
    <source>
        <dbReference type="ARBA" id="ARBA00022490"/>
    </source>
</evidence>
<evidence type="ECO:0000313" key="10">
    <source>
        <dbReference type="Proteomes" id="UP001501521"/>
    </source>
</evidence>
<dbReference type="InterPro" id="IPR003783">
    <property type="entry name" value="Regulatory_RecX"/>
</dbReference>
<comment type="function">
    <text evidence="5">Modulates RecA activity.</text>
</comment>
<gene>
    <name evidence="5" type="primary">recX</name>
    <name evidence="9" type="ORF">GCM10025789_22530</name>
</gene>
<evidence type="ECO:0000256" key="2">
    <source>
        <dbReference type="ARBA" id="ARBA00009695"/>
    </source>
</evidence>
<evidence type="ECO:0000259" key="6">
    <source>
        <dbReference type="Pfam" id="PF02631"/>
    </source>
</evidence>
<evidence type="ECO:0000259" key="7">
    <source>
        <dbReference type="Pfam" id="PF21981"/>
    </source>
</evidence>
<evidence type="ECO:0000256" key="1">
    <source>
        <dbReference type="ARBA" id="ARBA00004496"/>
    </source>
</evidence>
<comment type="subcellular location">
    <subcellularLocation>
        <location evidence="1 5">Cytoplasm</location>
    </subcellularLocation>
</comment>